<gene>
    <name evidence="2" type="ORF">SanaruYs_36430</name>
</gene>
<feature type="transmembrane region" description="Helical" evidence="1">
    <location>
        <begin position="50"/>
        <end position="67"/>
    </location>
</feature>
<keyword evidence="1" id="KW-1133">Transmembrane helix</keyword>
<sequence>MHILFINPATKFWGTMVILVIITLGYFANKLTRGNTIDYINYEMGSKLKNTLINIHGLGSLIIALILPNNFVNEIDFFKQLYDENELWIAGTMLTLLFIMLVMIGTTFTFFVRRSGLKRLDD</sequence>
<feature type="transmembrane region" description="Helical" evidence="1">
    <location>
        <begin position="12"/>
        <end position="29"/>
    </location>
</feature>
<keyword evidence="1" id="KW-0472">Membrane</keyword>
<keyword evidence="3" id="KW-1185">Reference proteome</keyword>
<comment type="caution">
    <text evidence="2">The sequence shown here is derived from an EMBL/GenBank/DDBJ whole genome shotgun (WGS) entry which is preliminary data.</text>
</comment>
<keyword evidence="1" id="KW-0812">Transmembrane</keyword>
<dbReference type="Proteomes" id="UP000288227">
    <property type="component" value="Unassembled WGS sequence"/>
</dbReference>
<name>A0A401UEW5_9BACT</name>
<dbReference type="AlphaFoldDB" id="A0A401UEW5"/>
<evidence type="ECO:0000256" key="1">
    <source>
        <dbReference type="SAM" id="Phobius"/>
    </source>
</evidence>
<accession>A0A401UEW5</accession>
<evidence type="ECO:0000313" key="2">
    <source>
        <dbReference type="EMBL" id="GCC53400.1"/>
    </source>
</evidence>
<dbReference type="EMBL" id="BHXQ01000007">
    <property type="protein sequence ID" value="GCC53400.1"/>
    <property type="molecule type" value="Genomic_DNA"/>
</dbReference>
<reference evidence="2 3" key="1">
    <citation type="submission" date="2018-11" db="EMBL/GenBank/DDBJ databases">
        <title>Chryseotalea sanarue gen. nov., sp., nov., a member of the family Cytophagaceae, isolated from a brackish lake in Hamamatsu Japan.</title>
        <authorList>
            <person name="Maejima Y."/>
            <person name="Iino T."/>
            <person name="Muraguchi Y."/>
            <person name="Fukuda K."/>
            <person name="Ohkuma M."/>
            <person name="Moriuchi R."/>
            <person name="Dohra H."/>
            <person name="Kimbara K."/>
            <person name="Shintani M."/>
        </authorList>
    </citation>
    <scope>NUCLEOTIDE SEQUENCE [LARGE SCALE GENOMIC DNA]</scope>
    <source>
        <strain evidence="2 3">Ys</strain>
    </source>
</reference>
<proteinExistence type="predicted"/>
<feature type="transmembrane region" description="Helical" evidence="1">
    <location>
        <begin position="87"/>
        <end position="112"/>
    </location>
</feature>
<protein>
    <submittedName>
        <fullName evidence="2">Uncharacterized protein</fullName>
    </submittedName>
</protein>
<dbReference type="RefSeq" id="WP_127124046.1">
    <property type="nucleotide sequence ID" value="NZ_BHXQ01000007.1"/>
</dbReference>
<evidence type="ECO:0000313" key="3">
    <source>
        <dbReference type="Proteomes" id="UP000288227"/>
    </source>
</evidence>
<organism evidence="2 3">
    <name type="scientific">Chryseotalea sanaruensis</name>
    <dbReference type="NCBI Taxonomy" id="2482724"/>
    <lineage>
        <taxon>Bacteria</taxon>
        <taxon>Pseudomonadati</taxon>
        <taxon>Bacteroidota</taxon>
        <taxon>Cytophagia</taxon>
        <taxon>Cytophagales</taxon>
        <taxon>Chryseotaleaceae</taxon>
        <taxon>Chryseotalea</taxon>
    </lineage>
</organism>